<gene>
    <name evidence="4" type="ORF">SAMN06272737_12945</name>
</gene>
<dbReference type="NCBIfam" id="TIGR03943">
    <property type="entry name" value="TIGR03943 family putative permease subunit"/>
    <property type="match status" value="1"/>
</dbReference>
<keyword evidence="1" id="KW-0812">Transmembrane</keyword>
<feature type="domain" description="DUF1980" evidence="2">
    <location>
        <begin position="6"/>
        <end position="96"/>
    </location>
</feature>
<evidence type="ECO:0000256" key="1">
    <source>
        <dbReference type="SAM" id="Phobius"/>
    </source>
</evidence>
<dbReference type="OrthoDB" id="359029at2"/>
<feature type="domain" description="DUF1980" evidence="3">
    <location>
        <begin position="141"/>
        <end position="210"/>
    </location>
</feature>
<keyword evidence="1" id="KW-1133">Transmembrane helix</keyword>
<feature type="transmembrane region" description="Helical" evidence="1">
    <location>
        <begin position="79"/>
        <end position="98"/>
    </location>
</feature>
<feature type="transmembrane region" description="Helical" evidence="1">
    <location>
        <begin position="33"/>
        <end position="54"/>
    </location>
</feature>
<keyword evidence="1" id="KW-0472">Membrane</keyword>
<evidence type="ECO:0000313" key="5">
    <source>
        <dbReference type="Proteomes" id="UP000198403"/>
    </source>
</evidence>
<sequence length="242" mass="25594">MDRLTQYLVLLLLGGVTLSVALGDAHLAYVQPGFRPLLLLASVVLLALGLIGVVRERSRPHSEAAAAGGHDHGHAAPRVAWLLLLPVAVVLLVAPPALGPFTADRQAQQVVVPEDHQALGIGANDPGEDHRTMTLLNYSLHALAADTRALHGRLVRLTGFVTPREGGGWYVSRIGINCCAADAVAFTVAVDGEQGDLVADQWVEVIGSWAPPRPHPRSGYPEAVITPRSVIPIEAPANTYQG</sequence>
<dbReference type="InterPro" id="IPR048447">
    <property type="entry name" value="DUF1980_C"/>
</dbReference>
<dbReference type="Proteomes" id="UP000198403">
    <property type="component" value="Unassembled WGS sequence"/>
</dbReference>
<proteinExistence type="predicted"/>
<evidence type="ECO:0000259" key="3">
    <source>
        <dbReference type="Pfam" id="PF21537"/>
    </source>
</evidence>
<dbReference type="EMBL" id="FZNO01000029">
    <property type="protein sequence ID" value="SNR83386.1"/>
    <property type="molecule type" value="Genomic_DNA"/>
</dbReference>
<dbReference type="Pfam" id="PF21537">
    <property type="entry name" value="DUF1980_C"/>
    <property type="match status" value="1"/>
</dbReference>
<evidence type="ECO:0000259" key="2">
    <source>
        <dbReference type="Pfam" id="PF09323"/>
    </source>
</evidence>
<accession>A0A238ZIU5</accession>
<dbReference type="InterPro" id="IPR015402">
    <property type="entry name" value="DUF1980"/>
</dbReference>
<dbReference type="RefSeq" id="WP_089338434.1">
    <property type="nucleotide sequence ID" value="NZ_FZNO01000029.1"/>
</dbReference>
<organism evidence="4 5">
    <name type="scientific">Blastococcus mobilis</name>
    <dbReference type="NCBI Taxonomy" id="1938746"/>
    <lineage>
        <taxon>Bacteria</taxon>
        <taxon>Bacillati</taxon>
        <taxon>Actinomycetota</taxon>
        <taxon>Actinomycetes</taxon>
        <taxon>Geodermatophilales</taxon>
        <taxon>Geodermatophilaceae</taxon>
        <taxon>Blastococcus</taxon>
    </lineage>
</organism>
<dbReference type="InterPro" id="IPR048493">
    <property type="entry name" value="DUF1980_N"/>
</dbReference>
<reference evidence="4 5" key="1">
    <citation type="submission" date="2017-06" db="EMBL/GenBank/DDBJ databases">
        <authorList>
            <person name="Kim H.J."/>
            <person name="Triplett B.A."/>
        </authorList>
    </citation>
    <scope>NUCLEOTIDE SEQUENCE [LARGE SCALE GENOMIC DNA]</scope>
    <source>
        <strain evidence="4 5">DSM 44272</strain>
    </source>
</reference>
<dbReference type="AlphaFoldDB" id="A0A238ZIU5"/>
<keyword evidence="5" id="KW-1185">Reference proteome</keyword>
<evidence type="ECO:0000313" key="4">
    <source>
        <dbReference type="EMBL" id="SNR83386.1"/>
    </source>
</evidence>
<protein>
    <submittedName>
        <fullName evidence="4">TIGR03943 family protein</fullName>
    </submittedName>
</protein>
<dbReference type="Pfam" id="PF09323">
    <property type="entry name" value="DUF1980"/>
    <property type="match status" value="1"/>
</dbReference>
<name>A0A238ZIU5_9ACTN</name>